<feature type="compositionally biased region" description="Polar residues" evidence="2">
    <location>
        <begin position="40"/>
        <end position="53"/>
    </location>
</feature>
<keyword evidence="7" id="KW-1185">Reference proteome</keyword>
<feature type="signal peptide" evidence="3">
    <location>
        <begin position="1"/>
        <end position="31"/>
    </location>
</feature>
<dbReference type="SUPFAM" id="SSF55816">
    <property type="entry name" value="5'-nucleotidase (syn. UDP-sugar hydrolase), C-terminal domain"/>
    <property type="match status" value="2"/>
</dbReference>
<feature type="domain" description="Calcineurin-like phosphoesterase" evidence="4">
    <location>
        <begin position="74"/>
        <end position="269"/>
    </location>
</feature>
<feature type="region of interest" description="Disordered" evidence="2">
    <location>
        <begin position="32"/>
        <end position="64"/>
    </location>
</feature>
<reference evidence="6 7" key="1">
    <citation type="submission" date="2018-12" db="EMBL/GenBank/DDBJ databases">
        <title>Complete genome sequence of Flaviflexus sp. H23T48.</title>
        <authorList>
            <person name="Bae J.-W."/>
            <person name="Lee J.-Y."/>
        </authorList>
    </citation>
    <scope>NUCLEOTIDE SEQUENCE [LARGE SCALE GENOMIC DNA]</scope>
    <source>
        <strain evidence="6 7">H23T48</strain>
    </source>
</reference>
<evidence type="ECO:0000313" key="6">
    <source>
        <dbReference type="EMBL" id="AZQ77286.1"/>
    </source>
</evidence>
<evidence type="ECO:0000256" key="2">
    <source>
        <dbReference type="SAM" id="MobiDB-lite"/>
    </source>
</evidence>
<sequence length="1460" mass="154166">MRIHLQGTRRPIAVAATVALAAVGLSVPAAAAPVEDDSENTGSVAPQETTTEPQDVAVEPQNTNTEPVTIDLVGITDFHGYIETAPFLKTQIDEIRANNDNTLFVSAGDNIGGSAYVSSIANDQPTLDILDAMGLDVSAVGNHEFDQGYADLRDRVIPDVDFSYLGANVDGAEEIAEPPYDIVDIDGVNVAFIGTVTETTPTIVSKDGIAGLTFNDPVAVTNDIAADLKDGDDANGEADIVVSLFHEGDTFAKGLDENVDLVFAGHTHIVSEDTTDGGAPILQAGEYGKNFAHASLTVAVDGTITIDSQAIVALDETVTPDVDVEALVDDAVAEAEVLGAEVLAEITDNAWRGTNDGTDPGANRGTESSMGNHLANAALFTAENFDMGADFGIINPGGVRADMDQDDNGEVTYGEAYTTQPFGNTIGTIDLTGEQVYTMLEQQFQPEESRPVLRLGLSDNVTYTYDPSAADGGDITGVWIDGEAVDPAATYTIASNTFLLGGQDGFTVFTEGTNLRETGYVDLNGYVDYLRAGNGETIPAGQRSIGLVFDETELVAGGTLDIELSSLAFTAFEEKPTTVTLSIDGVEVGSADIDTTVTSSIDDTGTATVEATIPAVVADEAELRIVTTYEDGSVDTDFALPVEIAGGVQALDIVGITDFHGYIETAPFLKTQIDQIRANNDNTLFVSAGDNIGGSAYVSSIANDQPTLDILDAMGLDVSAVGNHEFDQGYADLRDRVIPDVDFSYLGANVDGAEEIAEPPYDIVDIDGVNVAFIGTVTETTPTIVSKDGIAGLTFNDPVAVTNDIAADLKDGDDANGEADIVVSLFHEGDTFAKGLDENVDLVFAGHTHIVSEDTTDGGAPILQAGEYGKNFAHARILLAADGADIVLTEIVELDETVAADPDIEALVDDAVAEAEVLGAEVLAEITDNAWRGTNDGTDPGANRGTESSMGNHLANAALFTAENFDMGADFGIINPGGVRADMDQDDNGEVTYGEAYTTQPFGNTIGTIDLTGEQVYTMLEQQFQPEESRPVLRLGLSDNVTYTYDPSAADGGDITGVWIDGEAVDPAATYTIASNTFLLGGQDGFTVFTEGTNFRETGYVDLNGYVDYLEAGHGDTIPAGQRSIGLEIGEQQFAAGETVNVSLSSLAFTAFEEKPTTVTLSLNGEEVGSADIDTTVTSSIDDTGQATVEAALPADAPEESVLRIVTTFEDGSVDTDVEIPVTVLVSDTKPEPIPGKWFYVSNDWTASEASIEFAYGRVNDVVLVGDWDGDGADTLAVRRGHTYYFKNSLVGGQADVELRYGRDDDVVLVGDWDGDGVDTLAVRRGDTYFIKNDLTGGQADAVINYGRDADEVYSGDWDNDGEDTLAVRRGDTFFVKNTMTGGNADVEFHYGRASDEVFAGDWDGNDGDSFALRRGHTWFMKNDLAGGNADLVLNYGRTGDDAFVGDWDGDEIDTPAVRR</sequence>
<dbReference type="InterPro" id="IPR004843">
    <property type="entry name" value="Calcineurin-like_PHP"/>
</dbReference>
<organism evidence="6 7">
    <name type="scientific">Flaviflexus ciconiae</name>
    <dbReference type="NCBI Taxonomy" id="2496867"/>
    <lineage>
        <taxon>Bacteria</taxon>
        <taxon>Bacillati</taxon>
        <taxon>Actinomycetota</taxon>
        <taxon>Actinomycetes</taxon>
        <taxon>Actinomycetales</taxon>
        <taxon>Actinomycetaceae</taxon>
        <taxon>Flaviflexus</taxon>
    </lineage>
</organism>
<dbReference type="Pfam" id="PF00149">
    <property type="entry name" value="Metallophos"/>
    <property type="match status" value="2"/>
</dbReference>
<dbReference type="OrthoDB" id="1016457at2"/>
<dbReference type="PANTHER" id="PTHR11575">
    <property type="entry name" value="5'-NUCLEOTIDASE-RELATED"/>
    <property type="match status" value="1"/>
</dbReference>
<proteinExistence type="predicted"/>
<dbReference type="GO" id="GO:0030288">
    <property type="term" value="C:outer membrane-bounded periplasmic space"/>
    <property type="evidence" value="ECO:0007669"/>
    <property type="project" value="TreeGrafter"/>
</dbReference>
<keyword evidence="1 3" id="KW-0732">Signal</keyword>
<feature type="domain" description="5'-Nucleotidase C-terminal" evidence="5">
    <location>
        <begin position="362"/>
        <end position="511"/>
    </location>
</feature>
<evidence type="ECO:0008006" key="8">
    <source>
        <dbReference type="Google" id="ProtNLM"/>
    </source>
</evidence>
<dbReference type="InterPro" id="IPR028994">
    <property type="entry name" value="Integrin_alpha_N"/>
</dbReference>
<dbReference type="SUPFAM" id="SSF69318">
    <property type="entry name" value="Integrin alpha N-terminal domain"/>
    <property type="match status" value="1"/>
</dbReference>
<gene>
    <name evidence="6" type="ORF">EJ997_08040</name>
</gene>
<dbReference type="PRINTS" id="PR01607">
    <property type="entry name" value="APYRASEFAMLY"/>
</dbReference>
<dbReference type="GO" id="GO:0008768">
    <property type="term" value="F:UDP-sugar diphosphatase activity"/>
    <property type="evidence" value="ECO:0007669"/>
    <property type="project" value="TreeGrafter"/>
</dbReference>
<dbReference type="Pfam" id="PF02872">
    <property type="entry name" value="5_nucleotid_C"/>
    <property type="match status" value="2"/>
</dbReference>
<dbReference type="RefSeq" id="WP_126704090.1">
    <property type="nucleotide sequence ID" value="NZ_CP034593.1"/>
</dbReference>
<protein>
    <recommendedName>
        <fullName evidence="8">Multifunctional 2',3'-cyclic-nucleotide 2'-phosphodiesterase/5'-nucleotidase/3'-nucleotidase</fullName>
    </recommendedName>
</protein>
<dbReference type="InterPro" id="IPR029052">
    <property type="entry name" value="Metallo-depent_PP-like"/>
</dbReference>
<evidence type="ECO:0000259" key="5">
    <source>
        <dbReference type="Pfam" id="PF02872"/>
    </source>
</evidence>
<dbReference type="GO" id="GO:0009166">
    <property type="term" value="P:nucleotide catabolic process"/>
    <property type="evidence" value="ECO:0007669"/>
    <property type="project" value="InterPro"/>
</dbReference>
<dbReference type="SUPFAM" id="SSF56300">
    <property type="entry name" value="Metallo-dependent phosphatases"/>
    <property type="match status" value="2"/>
</dbReference>
<dbReference type="InterPro" id="IPR036907">
    <property type="entry name" value="5'-Nucleotdase_C_sf"/>
</dbReference>
<dbReference type="InterPro" id="IPR008334">
    <property type="entry name" value="5'-Nucleotdase_C"/>
</dbReference>
<dbReference type="Gene3D" id="3.60.21.10">
    <property type="match status" value="2"/>
</dbReference>
<feature type="domain" description="Calcineurin-like phosphoesterase" evidence="4">
    <location>
        <begin position="653"/>
        <end position="850"/>
    </location>
</feature>
<feature type="domain" description="5'-Nucleotidase C-terminal" evidence="5">
    <location>
        <begin position="942"/>
        <end position="1091"/>
    </location>
</feature>
<dbReference type="InterPro" id="IPR006179">
    <property type="entry name" value="5_nucleotidase/apyrase"/>
</dbReference>
<dbReference type="KEGG" id="flh:EJ997_08040"/>
<evidence type="ECO:0000256" key="3">
    <source>
        <dbReference type="SAM" id="SignalP"/>
    </source>
</evidence>
<dbReference type="Proteomes" id="UP000280344">
    <property type="component" value="Chromosome"/>
</dbReference>
<dbReference type="Gene3D" id="3.90.780.10">
    <property type="entry name" value="5'-Nucleotidase, C-terminal domain"/>
    <property type="match status" value="2"/>
</dbReference>
<dbReference type="PANTHER" id="PTHR11575:SF24">
    <property type="entry name" value="5'-NUCLEOTIDASE"/>
    <property type="match status" value="1"/>
</dbReference>
<dbReference type="EMBL" id="CP034593">
    <property type="protein sequence ID" value="AZQ77286.1"/>
    <property type="molecule type" value="Genomic_DNA"/>
</dbReference>
<evidence type="ECO:0000313" key="7">
    <source>
        <dbReference type="Proteomes" id="UP000280344"/>
    </source>
</evidence>
<evidence type="ECO:0000259" key="4">
    <source>
        <dbReference type="Pfam" id="PF00149"/>
    </source>
</evidence>
<feature type="chain" id="PRO_5019039336" description="Multifunctional 2',3'-cyclic-nucleotide 2'-phosphodiesterase/5'-nucleotidase/3'-nucleotidase" evidence="3">
    <location>
        <begin position="32"/>
        <end position="1460"/>
    </location>
</feature>
<evidence type="ECO:0000256" key="1">
    <source>
        <dbReference type="ARBA" id="ARBA00022729"/>
    </source>
</evidence>
<name>A0A3S9PY94_9ACTO</name>
<dbReference type="GO" id="GO:0008253">
    <property type="term" value="F:5'-nucleotidase activity"/>
    <property type="evidence" value="ECO:0007669"/>
    <property type="project" value="TreeGrafter"/>
</dbReference>
<accession>A0A3S9PY94</accession>